<keyword evidence="3" id="KW-1185">Reference proteome</keyword>
<evidence type="ECO:0000313" key="2">
    <source>
        <dbReference type="EMBL" id="KAK4536003.1"/>
    </source>
</evidence>
<gene>
    <name evidence="2" type="ORF">CDCA_CDCA07G2028</name>
</gene>
<dbReference type="SUPFAM" id="SSF53448">
    <property type="entry name" value="Nucleotide-diphospho-sugar transferases"/>
    <property type="match status" value="1"/>
</dbReference>
<dbReference type="PANTHER" id="PTHR43685">
    <property type="entry name" value="GLYCOSYLTRANSFERASE"/>
    <property type="match status" value="1"/>
</dbReference>
<accession>A0AAV9IV98</accession>
<dbReference type="Pfam" id="PF00535">
    <property type="entry name" value="Glycos_transf_2"/>
    <property type="match status" value="1"/>
</dbReference>
<proteinExistence type="predicted"/>
<dbReference type="InterPro" id="IPR001173">
    <property type="entry name" value="Glyco_trans_2-like"/>
</dbReference>
<dbReference type="Gene3D" id="3.90.550.10">
    <property type="entry name" value="Spore Coat Polysaccharide Biosynthesis Protein SpsA, Chain A"/>
    <property type="match status" value="1"/>
</dbReference>
<dbReference type="InterPro" id="IPR050834">
    <property type="entry name" value="Glycosyltransf_2"/>
</dbReference>
<dbReference type="PANTHER" id="PTHR43685:SF3">
    <property type="entry name" value="SLR2126 PROTEIN"/>
    <property type="match status" value="1"/>
</dbReference>
<dbReference type="CDD" id="cd00761">
    <property type="entry name" value="Glyco_tranf_GTA_type"/>
    <property type="match status" value="1"/>
</dbReference>
<evidence type="ECO:0000259" key="1">
    <source>
        <dbReference type="Pfam" id="PF00535"/>
    </source>
</evidence>
<dbReference type="Proteomes" id="UP001301350">
    <property type="component" value="Unassembled WGS sequence"/>
</dbReference>
<reference evidence="2 3" key="1">
    <citation type="submission" date="2022-07" db="EMBL/GenBank/DDBJ databases">
        <title>Genome-wide signatures of adaptation to extreme environments.</title>
        <authorList>
            <person name="Cho C.H."/>
            <person name="Yoon H.S."/>
        </authorList>
    </citation>
    <scope>NUCLEOTIDE SEQUENCE [LARGE SCALE GENOMIC DNA]</scope>
    <source>
        <strain evidence="2 3">DBV 063 E5</strain>
    </source>
</reference>
<organism evidence="2 3">
    <name type="scientific">Cyanidium caldarium</name>
    <name type="common">Red alga</name>
    <dbReference type="NCBI Taxonomy" id="2771"/>
    <lineage>
        <taxon>Eukaryota</taxon>
        <taxon>Rhodophyta</taxon>
        <taxon>Bangiophyceae</taxon>
        <taxon>Cyanidiales</taxon>
        <taxon>Cyanidiaceae</taxon>
        <taxon>Cyanidium</taxon>
    </lineage>
</organism>
<sequence>MGFLQWLPGCQRHRPSCSVRPGKRGTTKRWWRLPSSWAPRRGRRWRPGGGEGATARGAAAAGTFSLRCDTFPVRISVVVPTYNRLSTLPACLTCLERQACSVPYEVVVVDDGSTDGTVAWLVHAQTSTAASAPLPSQLPHVRLVALPRNAGAARARNAGADTAVGEVLVFVDSDVLVSRRFLQAHWDAHLAAGAVSPHPPERPEPAYAPPCLAVGPVLHVHQVQAALEAVQQQRLRFNPLFDASRAYFCTSNASVSRWFFLQHGRFDEAFHRYGWEDLEAGERMRRAGAHSLCHVRLPLAAHGALAFHVKPRFSLEQVPRLLQQERDRGEMGMLFYRKMPTLSVRLMVQYTWVHRLLWTALTLGGLVNEHTMRPLLAGLIRLGQHDLALFLFTIVLNRVTCEAVFAAARHTRYRFSAPPI</sequence>
<evidence type="ECO:0000313" key="3">
    <source>
        <dbReference type="Proteomes" id="UP001301350"/>
    </source>
</evidence>
<dbReference type="EMBL" id="JANCYW010000007">
    <property type="protein sequence ID" value="KAK4536003.1"/>
    <property type="molecule type" value="Genomic_DNA"/>
</dbReference>
<feature type="domain" description="Glycosyltransferase 2-like" evidence="1">
    <location>
        <begin position="76"/>
        <end position="194"/>
    </location>
</feature>
<comment type="caution">
    <text evidence="2">The sequence shown here is derived from an EMBL/GenBank/DDBJ whole genome shotgun (WGS) entry which is preliminary data.</text>
</comment>
<name>A0AAV9IV98_CYACA</name>
<dbReference type="InterPro" id="IPR029044">
    <property type="entry name" value="Nucleotide-diphossugar_trans"/>
</dbReference>
<dbReference type="AlphaFoldDB" id="A0AAV9IV98"/>
<protein>
    <recommendedName>
        <fullName evidence="1">Glycosyltransferase 2-like domain-containing protein</fullName>
    </recommendedName>
</protein>